<evidence type="ECO:0000313" key="5">
    <source>
        <dbReference type="Proteomes" id="UP001201163"/>
    </source>
</evidence>
<dbReference type="AlphaFoldDB" id="A0AAD4Q6L2"/>
<dbReference type="PANTHER" id="PTHR24134:SF9">
    <property type="entry name" value="ANKYRIN REPEAT AND SOCS BOX PROTEIN 8"/>
    <property type="match status" value="1"/>
</dbReference>
<evidence type="ECO:0000256" key="1">
    <source>
        <dbReference type="ARBA" id="ARBA00022737"/>
    </source>
</evidence>
<protein>
    <submittedName>
        <fullName evidence="4">Ankyrin repeat-containing domain protein</fullName>
    </submittedName>
</protein>
<sequence length="210" mass="23915">MSVRMLVDHGADVNANDKRGQTPFHRVSQSESYSDKGRLEVAQLLVELGADVNERDEDDETPLHMASYCPELRFVRMLVEYGAEVNAKDKRGRTPLYRVLGDRYNSDEDRSGVAQLLLEHGADANTPDNYLETPLHLASRLVSLDLAWILLENGADLNVEDIKGKIPFRLARERMREEMERPPFEYSIRRAQRIQGVALMGLLYTDAIRS</sequence>
<feature type="repeat" description="ANK" evidence="3">
    <location>
        <begin position="91"/>
        <end position="129"/>
    </location>
</feature>
<accession>A0AAD4Q6L2</accession>
<dbReference type="PROSITE" id="PS50088">
    <property type="entry name" value="ANK_REPEAT"/>
    <property type="match status" value="4"/>
</dbReference>
<dbReference type="SUPFAM" id="SSF48403">
    <property type="entry name" value="Ankyrin repeat"/>
    <property type="match status" value="1"/>
</dbReference>
<feature type="repeat" description="ANK" evidence="3">
    <location>
        <begin position="130"/>
        <end position="162"/>
    </location>
</feature>
<keyword evidence="5" id="KW-1185">Reference proteome</keyword>
<evidence type="ECO:0000313" key="4">
    <source>
        <dbReference type="EMBL" id="KAH8982511.1"/>
    </source>
</evidence>
<dbReference type="Pfam" id="PF13857">
    <property type="entry name" value="Ank_5"/>
    <property type="match status" value="2"/>
</dbReference>
<organism evidence="4 5">
    <name type="scientific">Lactarius akahatsu</name>
    <dbReference type="NCBI Taxonomy" id="416441"/>
    <lineage>
        <taxon>Eukaryota</taxon>
        <taxon>Fungi</taxon>
        <taxon>Dikarya</taxon>
        <taxon>Basidiomycota</taxon>
        <taxon>Agaricomycotina</taxon>
        <taxon>Agaricomycetes</taxon>
        <taxon>Russulales</taxon>
        <taxon>Russulaceae</taxon>
        <taxon>Lactarius</taxon>
    </lineage>
</organism>
<feature type="repeat" description="ANK" evidence="3">
    <location>
        <begin position="58"/>
        <end position="90"/>
    </location>
</feature>
<dbReference type="SMART" id="SM00248">
    <property type="entry name" value="ANK"/>
    <property type="match status" value="4"/>
</dbReference>
<evidence type="ECO:0000256" key="2">
    <source>
        <dbReference type="ARBA" id="ARBA00023043"/>
    </source>
</evidence>
<keyword evidence="1" id="KW-0677">Repeat</keyword>
<reference evidence="4" key="1">
    <citation type="submission" date="2022-01" db="EMBL/GenBank/DDBJ databases">
        <title>Comparative genomics reveals a dynamic genome evolution in the ectomycorrhizal milk-cap (Lactarius) mushrooms.</title>
        <authorList>
            <consortium name="DOE Joint Genome Institute"/>
            <person name="Lebreton A."/>
            <person name="Tang N."/>
            <person name="Kuo A."/>
            <person name="LaButti K."/>
            <person name="Drula E."/>
            <person name="Barry K."/>
            <person name="Clum A."/>
            <person name="Lipzen A."/>
            <person name="Mousain D."/>
            <person name="Ng V."/>
            <person name="Wang R."/>
            <person name="Wang X."/>
            <person name="Dai Y."/>
            <person name="Henrissat B."/>
            <person name="Grigoriev I.V."/>
            <person name="Guerin-Laguette A."/>
            <person name="Yu F."/>
            <person name="Martin F.M."/>
        </authorList>
    </citation>
    <scope>NUCLEOTIDE SEQUENCE</scope>
    <source>
        <strain evidence="4">QP</strain>
    </source>
</reference>
<keyword evidence="2 3" id="KW-0040">ANK repeat</keyword>
<dbReference type="PROSITE" id="PS50297">
    <property type="entry name" value="ANK_REP_REGION"/>
    <property type="match status" value="3"/>
</dbReference>
<dbReference type="PANTHER" id="PTHR24134">
    <property type="entry name" value="ANKYRIN REPEAT-CONTAINING PROTEIN DDB_G0279043"/>
    <property type="match status" value="1"/>
</dbReference>
<dbReference type="Gene3D" id="1.25.40.20">
    <property type="entry name" value="Ankyrin repeat-containing domain"/>
    <property type="match status" value="3"/>
</dbReference>
<dbReference type="EMBL" id="JAKELL010000099">
    <property type="protein sequence ID" value="KAH8982511.1"/>
    <property type="molecule type" value="Genomic_DNA"/>
</dbReference>
<dbReference type="InterPro" id="IPR002110">
    <property type="entry name" value="Ankyrin_rpt"/>
</dbReference>
<name>A0AAD4Q6L2_9AGAM</name>
<proteinExistence type="predicted"/>
<dbReference type="Pfam" id="PF13637">
    <property type="entry name" value="Ank_4"/>
    <property type="match status" value="1"/>
</dbReference>
<feature type="repeat" description="ANK" evidence="3">
    <location>
        <begin position="19"/>
        <end position="57"/>
    </location>
</feature>
<dbReference type="Proteomes" id="UP001201163">
    <property type="component" value="Unassembled WGS sequence"/>
</dbReference>
<evidence type="ECO:0000256" key="3">
    <source>
        <dbReference type="PROSITE-ProRule" id="PRU00023"/>
    </source>
</evidence>
<gene>
    <name evidence="4" type="ORF">EDB92DRAFT_1894048</name>
</gene>
<dbReference type="InterPro" id="IPR036770">
    <property type="entry name" value="Ankyrin_rpt-contain_sf"/>
</dbReference>
<comment type="caution">
    <text evidence="4">The sequence shown here is derived from an EMBL/GenBank/DDBJ whole genome shotgun (WGS) entry which is preliminary data.</text>
</comment>